<dbReference type="Proteomes" id="UP001165083">
    <property type="component" value="Unassembled WGS sequence"/>
</dbReference>
<accession>A0A9W6TBT6</accession>
<protein>
    <submittedName>
        <fullName evidence="2">Unnamed protein product</fullName>
    </submittedName>
</protein>
<dbReference type="OrthoDB" id="124234at2759"/>
<dbReference type="EMBL" id="BSXW01000017">
    <property type="protein sequence ID" value="GMF09737.1"/>
    <property type="molecule type" value="Genomic_DNA"/>
</dbReference>
<sequence>MNEPPQLPEHEEAQDLLKDVLAFIDEFQDQNSPTEAAGSFSGDRAKKKCTRSYSPAYDRQRRERKKEERQKLRSQVDQYEAQLEILRLRKPMPRADNTKWGWLTAVTDEEEKRRKAEEINRQLRTLLAQQLTDFEKRTRPGTCVC</sequence>
<gene>
    <name evidence="2" type="ORF">Plil01_000061600</name>
</gene>
<feature type="compositionally biased region" description="Basic and acidic residues" evidence="1">
    <location>
        <begin position="58"/>
        <end position="71"/>
    </location>
</feature>
<dbReference type="AlphaFoldDB" id="A0A9W6TBT6"/>
<name>A0A9W6TBT6_9STRA</name>
<organism evidence="2 3">
    <name type="scientific">Phytophthora lilii</name>
    <dbReference type="NCBI Taxonomy" id="2077276"/>
    <lineage>
        <taxon>Eukaryota</taxon>
        <taxon>Sar</taxon>
        <taxon>Stramenopiles</taxon>
        <taxon>Oomycota</taxon>
        <taxon>Peronosporomycetes</taxon>
        <taxon>Peronosporales</taxon>
        <taxon>Peronosporaceae</taxon>
        <taxon>Phytophthora</taxon>
    </lineage>
</organism>
<comment type="caution">
    <text evidence="2">The sequence shown here is derived from an EMBL/GenBank/DDBJ whole genome shotgun (WGS) entry which is preliminary data.</text>
</comment>
<evidence type="ECO:0000313" key="3">
    <source>
        <dbReference type="Proteomes" id="UP001165083"/>
    </source>
</evidence>
<proteinExistence type="predicted"/>
<evidence type="ECO:0000256" key="1">
    <source>
        <dbReference type="SAM" id="MobiDB-lite"/>
    </source>
</evidence>
<evidence type="ECO:0000313" key="2">
    <source>
        <dbReference type="EMBL" id="GMF09737.1"/>
    </source>
</evidence>
<feature type="region of interest" description="Disordered" evidence="1">
    <location>
        <begin position="29"/>
        <end position="74"/>
    </location>
</feature>
<reference evidence="2" key="1">
    <citation type="submission" date="2023-04" db="EMBL/GenBank/DDBJ databases">
        <title>Phytophthora lilii NBRC 32176.</title>
        <authorList>
            <person name="Ichikawa N."/>
            <person name="Sato H."/>
            <person name="Tonouchi N."/>
        </authorList>
    </citation>
    <scope>NUCLEOTIDE SEQUENCE</scope>
    <source>
        <strain evidence="2">NBRC 32176</strain>
    </source>
</reference>
<keyword evidence="3" id="KW-1185">Reference proteome</keyword>